<comment type="caution">
    <text evidence="2">The sequence shown here is derived from an EMBL/GenBank/DDBJ whole genome shotgun (WGS) entry which is preliminary data.</text>
</comment>
<dbReference type="EMBL" id="VSSQ01001415">
    <property type="protein sequence ID" value="MPM08132.1"/>
    <property type="molecule type" value="Genomic_DNA"/>
</dbReference>
<accession>A0A644WWE1</accession>
<organism evidence="2">
    <name type="scientific">bioreactor metagenome</name>
    <dbReference type="NCBI Taxonomy" id="1076179"/>
    <lineage>
        <taxon>unclassified sequences</taxon>
        <taxon>metagenomes</taxon>
        <taxon>ecological metagenomes</taxon>
    </lineage>
</organism>
<name>A0A644WWE1_9ZZZZ</name>
<keyword evidence="1" id="KW-0472">Membrane</keyword>
<proteinExistence type="predicted"/>
<evidence type="ECO:0000313" key="2">
    <source>
        <dbReference type="EMBL" id="MPM08132.1"/>
    </source>
</evidence>
<keyword evidence="1" id="KW-0812">Transmembrane</keyword>
<gene>
    <name evidence="2" type="ORF">SDC9_54444</name>
</gene>
<dbReference type="Pfam" id="PF14208">
    <property type="entry name" value="DUF4320"/>
    <property type="match status" value="1"/>
</dbReference>
<sequence>MAVVQKLKSLLRQKKGDEAVSFLLTTAMLVFIFATLVSAMIYIMQYYNASYVCRRVVRSIEITGQYDEAETMSIVNNLAGSGLEDVYVQVDAVYFSGSKIQLRQTFSVTLTGSYTITILELGENPIVMTLPIEVKVAGMSEVYWKT</sequence>
<keyword evidence="1" id="KW-1133">Transmembrane helix</keyword>
<dbReference type="AlphaFoldDB" id="A0A644WWE1"/>
<reference evidence="2" key="1">
    <citation type="submission" date="2019-08" db="EMBL/GenBank/DDBJ databases">
        <authorList>
            <person name="Kucharzyk K."/>
            <person name="Murdoch R.W."/>
            <person name="Higgins S."/>
            <person name="Loffler F."/>
        </authorList>
    </citation>
    <scope>NUCLEOTIDE SEQUENCE</scope>
</reference>
<feature type="transmembrane region" description="Helical" evidence="1">
    <location>
        <begin position="20"/>
        <end position="44"/>
    </location>
</feature>
<dbReference type="InterPro" id="IPR025469">
    <property type="entry name" value="DUF4320"/>
</dbReference>
<protein>
    <recommendedName>
        <fullName evidence="3">DUF4320 family protein</fullName>
    </recommendedName>
</protein>
<evidence type="ECO:0000256" key="1">
    <source>
        <dbReference type="SAM" id="Phobius"/>
    </source>
</evidence>
<evidence type="ECO:0008006" key="3">
    <source>
        <dbReference type="Google" id="ProtNLM"/>
    </source>
</evidence>